<evidence type="ECO:0000313" key="2">
    <source>
        <dbReference type="EMBL" id="HIQ69980.1"/>
    </source>
</evidence>
<dbReference type="EMBL" id="DVFN01000094">
    <property type="protein sequence ID" value="HIQ69980.1"/>
    <property type="molecule type" value="Genomic_DNA"/>
</dbReference>
<dbReference type="Proteomes" id="UP000886874">
    <property type="component" value="Unassembled WGS sequence"/>
</dbReference>
<reference evidence="2" key="2">
    <citation type="journal article" date="2021" name="PeerJ">
        <title>Extensive microbial diversity within the chicken gut microbiome revealed by metagenomics and culture.</title>
        <authorList>
            <person name="Gilroy R."/>
            <person name="Ravi A."/>
            <person name="Getino M."/>
            <person name="Pursley I."/>
            <person name="Horton D.L."/>
            <person name="Alikhan N.F."/>
            <person name="Baker D."/>
            <person name="Gharbi K."/>
            <person name="Hall N."/>
            <person name="Watson M."/>
            <person name="Adriaenssens E.M."/>
            <person name="Foster-Nyarko E."/>
            <person name="Jarju S."/>
            <person name="Secka A."/>
            <person name="Antonio M."/>
            <person name="Oren A."/>
            <person name="Chaudhuri R.R."/>
            <person name="La Ragione R."/>
            <person name="Hildebrand F."/>
            <person name="Pallen M.J."/>
        </authorList>
    </citation>
    <scope>NUCLEOTIDE SEQUENCE</scope>
    <source>
        <strain evidence="2">ChiSjej2B20-13462</strain>
    </source>
</reference>
<dbReference type="AlphaFoldDB" id="A0A9D1CNY5"/>
<comment type="caution">
    <text evidence="2">The sequence shown here is derived from an EMBL/GenBank/DDBJ whole genome shotgun (WGS) entry which is preliminary data.</text>
</comment>
<organism evidence="2 3">
    <name type="scientific">Candidatus Avoscillospira stercorigallinarum</name>
    <dbReference type="NCBI Taxonomy" id="2840708"/>
    <lineage>
        <taxon>Bacteria</taxon>
        <taxon>Bacillati</taxon>
        <taxon>Bacillota</taxon>
        <taxon>Clostridia</taxon>
        <taxon>Eubacteriales</taxon>
        <taxon>Oscillospiraceae</taxon>
        <taxon>Oscillospiraceae incertae sedis</taxon>
        <taxon>Candidatus Avoscillospira</taxon>
    </lineage>
</organism>
<dbReference type="InterPro" id="IPR007060">
    <property type="entry name" value="FtsL/DivIC"/>
</dbReference>
<dbReference type="Pfam" id="PF04977">
    <property type="entry name" value="DivIC"/>
    <property type="match status" value="1"/>
</dbReference>
<evidence type="ECO:0000313" key="3">
    <source>
        <dbReference type="Proteomes" id="UP000886874"/>
    </source>
</evidence>
<feature type="transmembrane region" description="Helical" evidence="1">
    <location>
        <begin position="53"/>
        <end position="77"/>
    </location>
</feature>
<proteinExistence type="predicted"/>
<keyword evidence="1" id="KW-0472">Membrane</keyword>
<gene>
    <name evidence="2" type="ORF">IAA67_06600</name>
</gene>
<sequence>MARDDNERLFNGSAAYQLYSDFESTAAPEIQHPDLPQERPRHKKVRRVKVKTAVSPVAVVGLLAVTCMLILVVFGYVQLYEASEEVSSLQSELSELQERQVVLQSLYEEGIDLDYVEERAAELGLRMPTKEQTVYINLAGSDQAEIYTSEQTNIFQRILQAIERSASGLVEYLS</sequence>
<accession>A0A9D1CNY5</accession>
<evidence type="ECO:0000256" key="1">
    <source>
        <dbReference type="SAM" id="Phobius"/>
    </source>
</evidence>
<keyword evidence="1" id="KW-0812">Transmembrane</keyword>
<reference evidence="2" key="1">
    <citation type="submission" date="2020-10" db="EMBL/GenBank/DDBJ databases">
        <authorList>
            <person name="Gilroy R."/>
        </authorList>
    </citation>
    <scope>NUCLEOTIDE SEQUENCE</scope>
    <source>
        <strain evidence="2">ChiSjej2B20-13462</strain>
    </source>
</reference>
<protein>
    <submittedName>
        <fullName evidence="2">Septum formation initiator family protein</fullName>
    </submittedName>
</protein>
<keyword evidence="1" id="KW-1133">Transmembrane helix</keyword>
<name>A0A9D1CNY5_9FIRM</name>